<evidence type="ECO:0000256" key="1">
    <source>
        <dbReference type="ARBA" id="ARBA00004651"/>
    </source>
</evidence>
<protein>
    <submittedName>
        <fullName evidence="10">Sugar ABC transporter permease</fullName>
    </submittedName>
</protein>
<dbReference type="EMBL" id="NFLC01000016">
    <property type="protein sequence ID" value="OUQ09820.1"/>
    <property type="molecule type" value="Genomic_DNA"/>
</dbReference>
<evidence type="ECO:0000256" key="6">
    <source>
        <dbReference type="ARBA" id="ARBA00023136"/>
    </source>
</evidence>
<dbReference type="Proteomes" id="UP000196074">
    <property type="component" value="Unassembled WGS sequence"/>
</dbReference>
<dbReference type="GO" id="GO:0005886">
    <property type="term" value="C:plasma membrane"/>
    <property type="evidence" value="ECO:0007669"/>
    <property type="project" value="UniProtKB-SubCell"/>
</dbReference>
<dbReference type="PROSITE" id="PS50928">
    <property type="entry name" value="ABC_TM1"/>
    <property type="match status" value="1"/>
</dbReference>
<accession>A0A0H2QCI6</accession>
<reference evidence="9" key="3">
    <citation type="submission" date="2023-12" db="EMBL/GenBank/DDBJ databases">
        <title>Molecular genomic analyses of Enterococcus cecorum from sepsis oubreaks in broilers.</title>
        <authorList>
            <person name="Rhoads D."/>
            <person name="Alrubaye A."/>
        </authorList>
    </citation>
    <scope>NUCLEOTIDE SEQUENCE</scope>
    <source>
        <strain evidence="9">1755</strain>
    </source>
</reference>
<evidence type="ECO:0000256" key="2">
    <source>
        <dbReference type="ARBA" id="ARBA00022448"/>
    </source>
</evidence>
<feature type="transmembrane region" description="Helical" evidence="7">
    <location>
        <begin position="155"/>
        <end position="179"/>
    </location>
</feature>
<gene>
    <name evidence="10" type="ORF">B5E88_08635</name>
    <name evidence="9" type="ORF">U1294_09365</name>
</gene>
<dbReference type="EMBL" id="JAXOGL010000016">
    <property type="protein sequence ID" value="MDZ5598425.1"/>
    <property type="molecule type" value="Genomic_DNA"/>
</dbReference>
<comment type="subcellular location">
    <subcellularLocation>
        <location evidence="1 7">Cell membrane</location>
        <topology evidence="1 7">Multi-pass membrane protein</topology>
    </subcellularLocation>
</comment>
<feature type="domain" description="ABC transmembrane type-1" evidence="8">
    <location>
        <begin position="70"/>
        <end position="281"/>
    </location>
</feature>
<comment type="similarity">
    <text evidence="7">Belongs to the binding-protein-dependent transport system permease family.</text>
</comment>
<feature type="transmembrane region" description="Helical" evidence="7">
    <location>
        <begin position="260"/>
        <end position="280"/>
    </location>
</feature>
<dbReference type="CDD" id="cd06261">
    <property type="entry name" value="TM_PBP2"/>
    <property type="match status" value="1"/>
</dbReference>
<keyword evidence="3" id="KW-1003">Cell membrane</keyword>
<keyword evidence="2 7" id="KW-0813">Transport</keyword>
<evidence type="ECO:0000256" key="7">
    <source>
        <dbReference type="RuleBase" id="RU363032"/>
    </source>
</evidence>
<dbReference type="Pfam" id="PF00528">
    <property type="entry name" value="BPD_transp_1"/>
    <property type="match status" value="1"/>
</dbReference>
<dbReference type="InterPro" id="IPR051393">
    <property type="entry name" value="ABC_transporter_permease"/>
</dbReference>
<dbReference type="GO" id="GO:0055085">
    <property type="term" value="P:transmembrane transport"/>
    <property type="evidence" value="ECO:0007669"/>
    <property type="project" value="InterPro"/>
</dbReference>
<dbReference type="AlphaFoldDB" id="A0A0H2QCI6"/>
<dbReference type="SUPFAM" id="SSF161098">
    <property type="entry name" value="MetI-like"/>
    <property type="match status" value="1"/>
</dbReference>
<dbReference type="InterPro" id="IPR035906">
    <property type="entry name" value="MetI-like_sf"/>
</dbReference>
<comment type="caution">
    <text evidence="10">The sequence shown here is derived from an EMBL/GenBank/DDBJ whole genome shotgun (WGS) entry which is preliminary data.</text>
</comment>
<evidence type="ECO:0000313" key="11">
    <source>
        <dbReference type="Proteomes" id="UP000196074"/>
    </source>
</evidence>
<reference evidence="10" key="2">
    <citation type="journal article" date="2018" name="BMC Genomics">
        <title>Whole genome sequencing and function prediction of 133 gut anaerobes isolated from chicken caecum in pure cultures.</title>
        <authorList>
            <person name="Medvecky M."/>
            <person name="Cejkova D."/>
            <person name="Polansky O."/>
            <person name="Karasova D."/>
            <person name="Kubasova T."/>
            <person name="Cizek A."/>
            <person name="Rychlik I."/>
        </authorList>
    </citation>
    <scope>NUCLEOTIDE SEQUENCE</scope>
    <source>
        <strain evidence="10">An144</strain>
    </source>
</reference>
<dbReference type="Gene3D" id="1.10.3720.10">
    <property type="entry name" value="MetI-like"/>
    <property type="match status" value="1"/>
</dbReference>
<evidence type="ECO:0000256" key="4">
    <source>
        <dbReference type="ARBA" id="ARBA00022692"/>
    </source>
</evidence>
<dbReference type="InterPro" id="IPR000515">
    <property type="entry name" value="MetI-like"/>
</dbReference>
<dbReference type="Proteomes" id="UP001290582">
    <property type="component" value="Unassembled WGS sequence"/>
</dbReference>
<feature type="transmembrane region" description="Helical" evidence="7">
    <location>
        <begin position="208"/>
        <end position="234"/>
    </location>
</feature>
<keyword evidence="4 7" id="KW-0812">Transmembrane</keyword>
<evidence type="ECO:0000313" key="9">
    <source>
        <dbReference type="EMBL" id="MDZ5598425.1"/>
    </source>
</evidence>
<keyword evidence="5 7" id="KW-1133">Transmembrane helix</keyword>
<evidence type="ECO:0000313" key="10">
    <source>
        <dbReference type="EMBL" id="OUQ09820.1"/>
    </source>
</evidence>
<keyword evidence="6 7" id="KW-0472">Membrane</keyword>
<dbReference type="RefSeq" id="WP_016251665.1">
    <property type="nucleotide sequence ID" value="NZ_CP010060.1"/>
</dbReference>
<evidence type="ECO:0000259" key="8">
    <source>
        <dbReference type="PROSITE" id="PS50928"/>
    </source>
</evidence>
<dbReference type="PANTHER" id="PTHR30193">
    <property type="entry name" value="ABC TRANSPORTER PERMEASE PROTEIN"/>
    <property type="match status" value="1"/>
</dbReference>
<evidence type="ECO:0000256" key="3">
    <source>
        <dbReference type="ARBA" id="ARBA00022475"/>
    </source>
</evidence>
<name>A0A0H2QCI6_9ENTE</name>
<reference evidence="11" key="1">
    <citation type="submission" date="2017-04" db="EMBL/GenBank/DDBJ databases">
        <title>Function of individual gut microbiota members based on whole genome sequencing of pure cultures obtained from chicken caecum.</title>
        <authorList>
            <person name="Medvecky M."/>
            <person name="Cejkova D."/>
            <person name="Polansky O."/>
            <person name="Karasova D."/>
            <person name="Kubasova T."/>
            <person name="Cizek A."/>
            <person name="Rychlik I."/>
        </authorList>
    </citation>
    <scope>NUCLEOTIDE SEQUENCE [LARGE SCALE GENOMIC DNA]</scope>
    <source>
        <strain evidence="11">An144</strain>
    </source>
</reference>
<proteinExistence type="inferred from homology"/>
<dbReference type="PANTHER" id="PTHR30193:SF37">
    <property type="entry name" value="INNER MEMBRANE ABC TRANSPORTER PERMEASE PROTEIN YCJO"/>
    <property type="match status" value="1"/>
</dbReference>
<feature type="transmembrane region" description="Helical" evidence="7">
    <location>
        <begin position="72"/>
        <end position="95"/>
    </location>
</feature>
<dbReference type="GeneID" id="60871140"/>
<feature type="transmembrane region" description="Helical" evidence="7">
    <location>
        <begin position="12"/>
        <end position="31"/>
    </location>
</feature>
<feature type="transmembrane region" description="Helical" evidence="7">
    <location>
        <begin position="107"/>
        <end position="128"/>
    </location>
</feature>
<sequence>MFKKGFFNRSWAWLFVIVPIVLQLVFFYVPMVRGFIYSLTDWTGLTPDYNFIGLKNFEHIVSDSYFMKSVGFTVMFTIALIIGEVVLGIVIARLLNRKMKGVGFFRTAYFFPAVLSTVTLGLIFKQLFNYGLPQLGEKLGIEFLSQNLIANEHTVFWGVLFVALWQGVAMPVVIFLAGLQSIPEDILEAADIDGANNWQKFLNIEIPYLLPSLSMVFIMALKSGLTAFDLIYALTGGGPNDKTTSLGLLVYNYAFQNNQYGYANAIAVVLFIVIAIISILQIRLSRKFEV</sequence>
<evidence type="ECO:0000256" key="5">
    <source>
        <dbReference type="ARBA" id="ARBA00022989"/>
    </source>
</evidence>
<organism evidence="10 11">
    <name type="scientific">Enterococcus cecorum</name>
    <dbReference type="NCBI Taxonomy" id="44008"/>
    <lineage>
        <taxon>Bacteria</taxon>
        <taxon>Bacillati</taxon>
        <taxon>Bacillota</taxon>
        <taxon>Bacilli</taxon>
        <taxon>Lactobacillales</taxon>
        <taxon>Enterococcaceae</taxon>
        <taxon>Enterococcus</taxon>
    </lineage>
</organism>